<dbReference type="STRING" id="1791.GCA_001049355_00932"/>
<dbReference type="InterPro" id="IPR007396">
    <property type="entry name" value="TR_PAI2-type"/>
</dbReference>
<dbReference type="Proteomes" id="UP000279306">
    <property type="component" value="Chromosome"/>
</dbReference>
<reference evidence="2 3" key="1">
    <citation type="submission" date="2018-12" db="EMBL/GenBank/DDBJ databases">
        <authorList>
            <consortium name="Pathogen Informatics"/>
        </authorList>
    </citation>
    <scope>NUCLEOTIDE SEQUENCE [LARGE SCALE GENOMIC DNA]</scope>
    <source>
        <strain evidence="2 3">NCTC10437</strain>
    </source>
</reference>
<dbReference type="OrthoDB" id="9794948at2"/>
<sequence length="212" mass="22972">MYIPPKFALPDADTRAALARAGFANLVSHTDDGMLVTPLPLLYDPVRHSLIGHVARANPHWLAVGATSVAIFSGPQAYISPGFYATKGETGKVVPTWNYDVLTVHGHLLAHDDTDWLRDLVSMLTERHEQNRDQPWQVTDAPESYVSGQLAGIVGVELSITSVEGKAKMSQNQPDRNRDGVVAGLRTSSHPGDHAVAERVESFGSTRANTRG</sequence>
<evidence type="ECO:0000256" key="1">
    <source>
        <dbReference type="SAM" id="MobiDB-lite"/>
    </source>
</evidence>
<feature type="compositionally biased region" description="Polar residues" evidence="1">
    <location>
        <begin position="203"/>
        <end position="212"/>
    </location>
</feature>
<dbReference type="AlphaFoldDB" id="A0A3S4RYV6"/>
<name>A0A3S4RYV6_MYCAU</name>
<dbReference type="SUPFAM" id="SSF50475">
    <property type="entry name" value="FMN-binding split barrel"/>
    <property type="match status" value="1"/>
</dbReference>
<keyword evidence="3" id="KW-1185">Reference proteome</keyword>
<accession>A0A3S4RYV6</accession>
<dbReference type="PANTHER" id="PTHR35802:SF1">
    <property type="entry name" value="PROTEASE SYNTHASE AND SPORULATION PROTEIN PAI 2"/>
    <property type="match status" value="1"/>
</dbReference>
<feature type="region of interest" description="Disordered" evidence="1">
    <location>
        <begin position="166"/>
        <end position="212"/>
    </location>
</feature>
<dbReference type="InterPro" id="IPR012349">
    <property type="entry name" value="Split_barrel_FMN-bd"/>
</dbReference>
<dbReference type="PANTHER" id="PTHR35802">
    <property type="entry name" value="PROTEASE SYNTHASE AND SPORULATION PROTEIN PAI 2"/>
    <property type="match status" value="1"/>
</dbReference>
<organism evidence="2 3">
    <name type="scientific">Mycolicibacterium aurum</name>
    <name type="common">Mycobacterium aurum</name>
    <dbReference type="NCBI Taxonomy" id="1791"/>
    <lineage>
        <taxon>Bacteria</taxon>
        <taxon>Bacillati</taxon>
        <taxon>Actinomycetota</taxon>
        <taxon>Actinomycetes</taxon>
        <taxon>Mycobacteriales</taxon>
        <taxon>Mycobacteriaceae</taxon>
        <taxon>Mycolicibacterium</taxon>
    </lineage>
</organism>
<proteinExistence type="predicted"/>
<evidence type="ECO:0000313" key="3">
    <source>
        <dbReference type="Proteomes" id="UP000279306"/>
    </source>
</evidence>
<protein>
    <submittedName>
        <fullName evidence="2">Transcriptional regulator</fullName>
    </submittedName>
</protein>
<dbReference type="EMBL" id="LR134356">
    <property type="protein sequence ID" value="VEG58455.1"/>
    <property type="molecule type" value="Genomic_DNA"/>
</dbReference>
<dbReference type="PIRSF" id="PIRSF010372">
    <property type="entry name" value="PaiB"/>
    <property type="match status" value="1"/>
</dbReference>
<dbReference type="RefSeq" id="WP_048630756.1">
    <property type="nucleotide sequence ID" value="NZ_CVQQ01000001.1"/>
</dbReference>
<evidence type="ECO:0000313" key="2">
    <source>
        <dbReference type="EMBL" id="VEG58455.1"/>
    </source>
</evidence>
<dbReference type="Gene3D" id="2.30.110.10">
    <property type="entry name" value="Electron Transport, Fmn-binding Protein, Chain A"/>
    <property type="match status" value="1"/>
</dbReference>
<gene>
    <name evidence="2" type="primary">paiB</name>
    <name evidence="2" type="ORF">NCTC10437_05487</name>
</gene>
<dbReference type="Pfam" id="PF04299">
    <property type="entry name" value="FMN_bind_2"/>
    <property type="match status" value="1"/>
</dbReference>
<feature type="compositionally biased region" description="Basic and acidic residues" evidence="1">
    <location>
        <begin position="191"/>
        <end position="201"/>
    </location>
</feature>
<dbReference type="KEGG" id="mauu:NCTC10437_05487"/>